<name>A0ABS5KA38_9BACT</name>
<feature type="domain" description="Peptide-N-glycosidase F N-terminal" evidence="3">
    <location>
        <begin position="211"/>
        <end position="394"/>
    </location>
</feature>
<dbReference type="Proteomes" id="UP000721861">
    <property type="component" value="Unassembled WGS sequence"/>
</dbReference>
<dbReference type="EMBL" id="JAGUCN010000010">
    <property type="protein sequence ID" value="MBS2211811.1"/>
    <property type="molecule type" value="Genomic_DNA"/>
</dbReference>
<dbReference type="Pfam" id="PF22252">
    <property type="entry name" value="PNGase_F-II_N"/>
    <property type="match status" value="1"/>
</dbReference>
<dbReference type="InterPro" id="IPR015196">
    <property type="entry name" value="PngaseF_N"/>
</dbReference>
<dbReference type="InterPro" id="IPR043022">
    <property type="entry name" value="PngaseF_N_sf"/>
</dbReference>
<keyword evidence="1" id="KW-1015">Disulfide bond</keyword>
<dbReference type="SMART" id="SM01290">
    <property type="entry name" value="N-glycanase_N"/>
    <property type="match status" value="1"/>
</dbReference>
<accession>A0ABS5KA38</accession>
<evidence type="ECO:0000313" key="5">
    <source>
        <dbReference type="Proteomes" id="UP000721861"/>
    </source>
</evidence>
<keyword evidence="2" id="KW-0732">Signal</keyword>
<feature type="chain" id="PRO_5045089149" description="Peptide-N-glycosidase F N-terminal domain-containing protein" evidence="2">
    <location>
        <begin position="20"/>
        <end position="570"/>
    </location>
</feature>
<protein>
    <recommendedName>
        <fullName evidence="3">Peptide-N-glycosidase F N-terminal domain-containing protein</fullName>
    </recommendedName>
</protein>
<evidence type="ECO:0000256" key="2">
    <source>
        <dbReference type="SAM" id="SignalP"/>
    </source>
</evidence>
<evidence type="ECO:0000256" key="1">
    <source>
        <dbReference type="ARBA" id="ARBA00023157"/>
    </source>
</evidence>
<dbReference type="Pfam" id="PF09112">
    <property type="entry name" value="N-glycanase_N"/>
    <property type="match status" value="1"/>
</dbReference>
<comment type="caution">
    <text evidence="4">The sequence shown here is derived from an EMBL/GenBank/DDBJ whole genome shotgun (WGS) entry which is preliminary data.</text>
</comment>
<dbReference type="InterPro" id="IPR015197">
    <property type="entry name" value="PngaseF_C"/>
</dbReference>
<dbReference type="Pfam" id="PF09113">
    <property type="entry name" value="N-glycanase_C"/>
    <property type="match status" value="1"/>
</dbReference>
<evidence type="ECO:0000313" key="4">
    <source>
        <dbReference type="EMBL" id="MBS2211811.1"/>
    </source>
</evidence>
<gene>
    <name evidence="4" type="ORF">KEM09_10370</name>
</gene>
<dbReference type="Gene3D" id="2.60.120.230">
    <property type="match status" value="1"/>
</dbReference>
<dbReference type="RefSeq" id="WP_212228111.1">
    <property type="nucleotide sequence ID" value="NZ_JAGUCN010000010.1"/>
</dbReference>
<dbReference type="Gene3D" id="2.60.120.1570">
    <property type="entry name" value="Peptide-N-glycosidase F, N-terminal domain"/>
    <property type="match status" value="1"/>
</dbReference>
<sequence>MKIFCWSLLTLILASSAIAQDYSKQGTISYKVLYNGKERVDMPLLHVMYAKQSAKVWRDQPAVEQLIPGYAHEATYVDYIKKELIQMASFDNGDVYNSSTGFDGLPTLELTDKTREIGGYNCKQAKTVINSNHIEVWYTTEAGIEGSPQPHVGYVPGLVLSIVRNGNYETLATKIDIKRKKAKESVLPASIGQTVTKNELGDIKREKMIITTRVFDDEQICWGKDKMEVTEPVLDSVYHFAGGTLIVKKVKLPETPDHYSVFAEIEQYSNGDAYDRTGSVFVIPTNQEQSFWDGLRDGMGTLPIYYDADSLDYQGVVVTDNYEPVVELVRFFTTFGVRHFNDRVKIKDIEWEDHSTYKQDITELKPYLEGEVLIGAFIGNYDRGGHKLSLDIKAYPGSFDWKEDAGKKQYMQPLFNTCNVMEMGGQRYGTMFKNDSLTLDFTVPEGAKNIKLRYITTGHGGWGGGDEFNPKQNEIFIDGERVFVYTPWRTDCAAYRKHNPVSGNFWNGISSSDLSRSGWCPGTATNPEYVELPDLKPGRHQLKVAIPLGERAGTSFSAWNISGILIGEFE</sequence>
<organism evidence="4 5">
    <name type="scientific">Carboxylicivirga mesophila</name>
    <dbReference type="NCBI Taxonomy" id="1166478"/>
    <lineage>
        <taxon>Bacteria</taxon>
        <taxon>Pseudomonadati</taxon>
        <taxon>Bacteroidota</taxon>
        <taxon>Bacteroidia</taxon>
        <taxon>Marinilabiliales</taxon>
        <taxon>Marinilabiliaceae</taxon>
        <taxon>Carboxylicivirga</taxon>
    </lineage>
</organism>
<evidence type="ECO:0000259" key="3">
    <source>
        <dbReference type="SMART" id="SM01290"/>
    </source>
</evidence>
<reference evidence="4 5" key="1">
    <citation type="journal article" date="2014" name="Int. J. Syst. Evol. Microbiol.">
        <title>Carboxylicivirga gen. nov. in the family Marinilabiliaceae with two novel species, Carboxylicivirga mesophila sp. nov. and Carboxylicivirga taeanensis sp. nov., and reclassification of Cytophaga fermentans as Saccharicrinis fermentans gen. nov., comb. nov.</title>
        <authorList>
            <person name="Yang S.H."/>
            <person name="Seo H.S."/>
            <person name="Woo J.H."/>
            <person name="Oh H.M."/>
            <person name="Jang H."/>
            <person name="Lee J.H."/>
            <person name="Kim S.J."/>
            <person name="Kwon K.K."/>
        </authorList>
    </citation>
    <scope>NUCLEOTIDE SEQUENCE [LARGE SCALE GENOMIC DNA]</scope>
    <source>
        <strain evidence="4 5">JCM 18290</strain>
    </source>
</reference>
<proteinExistence type="predicted"/>
<dbReference type="InterPro" id="IPR014784">
    <property type="entry name" value="Cu2_ascorb_mOase-like_C"/>
</dbReference>
<keyword evidence="5" id="KW-1185">Reference proteome</keyword>
<dbReference type="SUPFAM" id="SSF49742">
    <property type="entry name" value="PHM/PNGase F"/>
    <property type="match status" value="1"/>
</dbReference>
<feature type="signal peptide" evidence="2">
    <location>
        <begin position="1"/>
        <end position="19"/>
    </location>
</feature>
<dbReference type="InterPro" id="IPR008977">
    <property type="entry name" value="PHM/PNGase_F_dom_sf"/>
</dbReference>